<dbReference type="OrthoDB" id="9803397at2"/>
<dbReference type="Pfam" id="PF13237">
    <property type="entry name" value="Fer4_10"/>
    <property type="match status" value="1"/>
</dbReference>
<gene>
    <name evidence="5" type="ORF">EZJ19_08410</name>
</gene>
<keyword evidence="2" id="KW-0408">Iron</keyword>
<evidence type="ECO:0000256" key="3">
    <source>
        <dbReference type="ARBA" id="ARBA00023014"/>
    </source>
</evidence>
<dbReference type="InterPro" id="IPR017896">
    <property type="entry name" value="4Fe4S_Fe-S-bd"/>
</dbReference>
<dbReference type="EMBL" id="SJZB01000032">
    <property type="protein sequence ID" value="TCJ14901.1"/>
    <property type="molecule type" value="Genomic_DNA"/>
</dbReference>
<evidence type="ECO:0000313" key="5">
    <source>
        <dbReference type="EMBL" id="TCJ14901.1"/>
    </source>
</evidence>
<evidence type="ECO:0000259" key="4">
    <source>
        <dbReference type="PROSITE" id="PS51379"/>
    </source>
</evidence>
<keyword evidence="6" id="KW-1185">Reference proteome</keyword>
<feature type="domain" description="4Fe-4S ferredoxin-type" evidence="4">
    <location>
        <begin position="1"/>
        <end position="30"/>
    </location>
</feature>
<sequence>MAMTIDLDQCTACGDCEPVCPTGSVKVVKGSYRIEAESCTECVGDYDDPQCLAVCPMEGSILPLAA</sequence>
<keyword evidence="1" id="KW-0479">Metal-binding</keyword>
<dbReference type="SUPFAM" id="SSF54862">
    <property type="entry name" value="4Fe-4S ferredoxins"/>
    <property type="match status" value="1"/>
</dbReference>
<proteinExistence type="predicted"/>
<comment type="caution">
    <text evidence="5">The sequence shown here is derived from an EMBL/GenBank/DDBJ whole genome shotgun (WGS) entry which is preliminary data.</text>
</comment>
<organism evidence="5 6">
    <name type="scientific">Parasulfuritortus cantonensis</name>
    <dbReference type="NCBI Taxonomy" id="2528202"/>
    <lineage>
        <taxon>Bacteria</taxon>
        <taxon>Pseudomonadati</taxon>
        <taxon>Pseudomonadota</taxon>
        <taxon>Betaproteobacteria</taxon>
        <taxon>Nitrosomonadales</taxon>
        <taxon>Thiobacillaceae</taxon>
        <taxon>Parasulfuritortus</taxon>
    </lineage>
</organism>
<dbReference type="GO" id="GO:0046872">
    <property type="term" value="F:metal ion binding"/>
    <property type="evidence" value="ECO:0007669"/>
    <property type="project" value="UniProtKB-KW"/>
</dbReference>
<dbReference type="Gene3D" id="3.30.70.20">
    <property type="match status" value="1"/>
</dbReference>
<dbReference type="PROSITE" id="PS00198">
    <property type="entry name" value="4FE4S_FER_1"/>
    <property type="match status" value="1"/>
</dbReference>
<dbReference type="GO" id="GO:0051536">
    <property type="term" value="F:iron-sulfur cluster binding"/>
    <property type="evidence" value="ECO:0007669"/>
    <property type="project" value="UniProtKB-KW"/>
</dbReference>
<dbReference type="InterPro" id="IPR017900">
    <property type="entry name" value="4Fe4S_Fe_S_CS"/>
</dbReference>
<dbReference type="Proteomes" id="UP000295443">
    <property type="component" value="Unassembled WGS sequence"/>
</dbReference>
<protein>
    <submittedName>
        <fullName evidence="5">4Fe-4S dicluster domain-containing protein</fullName>
    </submittedName>
</protein>
<evidence type="ECO:0000313" key="6">
    <source>
        <dbReference type="Proteomes" id="UP000295443"/>
    </source>
</evidence>
<name>A0A4R1BCV5_9PROT</name>
<dbReference type="PROSITE" id="PS51379">
    <property type="entry name" value="4FE4S_FER_2"/>
    <property type="match status" value="1"/>
</dbReference>
<reference evidence="5 6" key="1">
    <citation type="submission" date="2019-03" db="EMBL/GenBank/DDBJ databases">
        <title>Genome sequence of Thiobacillaceae bacterium LSR1, a sulfur-oxidizing bacterium isolated from freshwater sediment.</title>
        <authorList>
            <person name="Li S."/>
        </authorList>
    </citation>
    <scope>NUCLEOTIDE SEQUENCE [LARGE SCALE GENOMIC DNA]</scope>
    <source>
        <strain evidence="5 6">LSR1</strain>
    </source>
</reference>
<dbReference type="RefSeq" id="WP_131446559.1">
    <property type="nucleotide sequence ID" value="NZ_SJZB01000032.1"/>
</dbReference>
<dbReference type="AlphaFoldDB" id="A0A4R1BCV5"/>
<accession>A0A4R1BCV5</accession>
<evidence type="ECO:0000256" key="1">
    <source>
        <dbReference type="ARBA" id="ARBA00022723"/>
    </source>
</evidence>
<evidence type="ECO:0000256" key="2">
    <source>
        <dbReference type="ARBA" id="ARBA00023004"/>
    </source>
</evidence>
<keyword evidence="3" id="KW-0411">Iron-sulfur</keyword>